<reference evidence="2" key="1">
    <citation type="journal article" date="2015" name="Nature">
        <title>Complex archaea that bridge the gap between prokaryotes and eukaryotes.</title>
        <authorList>
            <person name="Spang A."/>
            <person name="Saw J.H."/>
            <person name="Jorgensen S.L."/>
            <person name="Zaremba-Niedzwiedzka K."/>
            <person name="Martijn J."/>
            <person name="Lind A.E."/>
            <person name="van Eijk R."/>
            <person name="Schleper C."/>
            <person name="Guy L."/>
            <person name="Ettema T.J."/>
        </authorList>
    </citation>
    <scope>NUCLEOTIDE SEQUENCE</scope>
</reference>
<evidence type="ECO:0000259" key="1">
    <source>
        <dbReference type="PROSITE" id="PS50123"/>
    </source>
</evidence>
<dbReference type="PANTHER" id="PTHR24422">
    <property type="entry name" value="CHEMOTAXIS PROTEIN METHYLTRANSFERASE"/>
    <property type="match status" value="1"/>
</dbReference>
<dbReference type="SUPFAM" id="SSF47757">
    <property type="entry name" value="Chemotaxis receptor methyltransferase CheR, N-terminal domain"/>
    <property type="match status" value="1"/>
</dbReference>
<proteinExistence type="predicted"/>
<organism evidence="2">
    <name type="scientific">marine sediment metagenome</name>
    <dbReference type="NCBI Taxonomy" id="412755"/>
    <lineage>
        <taxon>unclassified sequences</taxon>
        <taxon>metagenomes</taxon>
        <taxon>ecological metagenomes</taxon>
    </lineage>
</organism>
<dbReference type="Pfam" id="PF01739">
    <property type="entry name" value="CheR"/>
    <property type="match status" value="1"/>
</dbReference>
<dbReference type="AlphaFoldDB" id="A0A0F9L6B7"/>
<dbReference type="GO" id="GO:0008757">
    <property type="term" value="F:S-adenosylmethionine-dependent methyltransferase activity"/>
    <property type="evidence" value="ECO:0007669"/>
    <property type="project" value="InterPro"/>
</dbReference>
<gene>
    <name evidence="2" type="ORF">LCGC14_1617800</name>
</gene>
<sequence length="280" mass="32850">MDEKSENEKIEFDLLLQAIYQKYGYDFRNYSKASIRRRIRRRFSRSGLKTISEMQHKLLNDKQFFEVLLLDLTVNVTEMFRDPSFFKMIRKTVIPELKKQPFIRVWHAGCSSGEEVYSTAILLNEEGLYKNTLIYATDVNEAVLDKAKKGIFSIDRMKDYTRNYRNAGGIASFADYYTARYDHAIMDNSLKKNIVFSDHNLVTDDVFGEMNLIICRNVLIYFSSDLQERVFGLFWESLRSGGFLCLGSKETIRFSTYSDDFKNVAEGEKIYRKNRKLTLI</sequence>
<dbReference type="PRINTS" id="PR00996">
    <property type="entry name" value="CHERMTFRASE"/>
</dbReference>
<name>A0A0F9L6B7_9ZZZZ</name>
<evidence type="ECO:0000313" key="2">
    <source>
        <dbReference type="EMBL" id="KKM23180.1"/>
    </source>
</evidence>
<dbReference type="EMBL" id="LAZR01013182">
    <property type="protein sequence ID" value="KKM23180.1"/>
    <property type="molecule type" value="Genomic_DNA"/>
</dbReference>
<dbReference type="InterPro" id="IPR050903">
    <property type="entry name" value="Bact_Chemotaxis_MeTrfase"/>
</dbReference>
<dbReference type="PROSITE" id="PS50123">
    <property type="entry name" value="CHER"/>
    <property type="match status" value="1"/>
</dbReference>
<dbReference type="InterPro" id="IPR022641">
    <property type="entry name" value="CheR_N"/>
</dbReference>
<protein>
    <recommendedName>
        <fullName evidence="1">CheR-type methyltransferase domain-containing protein</fullName>
    </recommendedName>
</protein>
<dbReference type="PANTHER" id="PTHR24422:SF8">
    <property type="entry name" value="CHEMOTAXIS PROTEIN"/>
    <property type="match status" value="1"/>
</dbReference>
<dbReference type="SUPFAM" id="SSF53335">
    <property type="entry name" value="S-adenosyl-L-methionine-dependent methyltransferases"/>
    <property type="match status" value="1"/>
</dbReference>
<dbReference type="Gene3D" id="3.40.50.150">
    <property type="entry name" value="Vaccinia Virus protein VP39"/>
    <property type="match status" value="1"/>
</dbReference>
<dbReference type="Pfam" id="PF03705">
    <property type="entry name" value="CheR_N"/>
    <property type="match status" value="1"/>
</dbReference>
<dbReference type="InterPro" id="IPR029063">
    <property type="entry name" value="SAM-dependent_MTases_sf"/>
</dbReference>
<dbReference type="InterPro" id="IPR022642">
    <property type="entry name" value="CheR_C"/>
</dbReference>
<accession>A0A0F9L6B7</accession>
<comment type="caution">
    <text evidence="2">The sequence shown here is derived from an EMBL/GenBank/DDBJ whole genome shotgun (WGS) entry which is preliminary data.</text>
</comment>
<dbReference type="SMART" id="SM00138">
    <property type="entry name" value="MeTrc"/>
    <property type="match status" value="1"/>
</dbReference>
<feature type="domain" description="CheR-type methyltransferase" evidence="1">
    <location>
        <begin position="1"/>
        <end position="274"/>
    </location>
</feature>
<dbReference type="InterPro" id="IPR000780">
    <property type="entry name" value="CheR_MeTrfase"/>
</dbReference>